<dbReference type="InterPro" id="IPR038694">
    <property type="entry name" value="DUF427_sf"/>
</dbReference>
<dbReference type="Gene3D" id="2.170.150.40">
    <property type="entry name" value="Domain of unknown function (DUF427)"/>
    <property type="match status" value="1"/>
</dbReference>
<keyword evidence="5" id="KW-1185">Reference proteome</keyword>
<dbReference type="PANTHER" id="PTHR34310">
    <property type="entry name" value="DUF427 DOMAIN PROTEIN (AFU_ORTHOLOGUE AFUA_3G02220)"/>
    <property type="match status" value="1"/>
</dbReference>
<gene>
    <name evidence="2" type="ORF">GO485_11390</name>
    <name evidence="3" type="ORF">IP92_01878</name>
</gene>
<evidence type="ECO:0000313" key="2">
    <source>
        <dbReference type="EMBL" id="QGZ43060.1"/>
    </source>
</evidence>
<name>A0A562PVS4_9BURK</name>
<dbReference type="PANTHER" id="PTHR34310:SF5">
    <property type="entry name" value="DUF427 DOMAIN PROTEIN (AFU_ORTHOLOGUE AFUA_3G02220)"/>
    <property type="match status" value="1"/>
</dbReference>
<dbReference type="EMBL" id="CP046904">
    <property type="protein sequence ID" value="QGZ43060.1"/>
    <property type="molecule type" value="Genomic_DNA"/>
</dbReference>
<sequence>MPKAIWNGAVIAEAPDNEVEIVEQNVYFPPERVKREYLQDSSHTTLCPWKGVASYYDVVVDGQTNRNAAWYYPTPKDAAKAIAGRIAFWHGVEVSR</sequence>
<dbReference type="Proteomes" id="UP000437862">
    <property type="component" value="Chromosome"/>
</dbReference>
<reference evidence="3 4" key="1">
    <citation type="journal article" date="2015" name="Stand. Genomic Sci.">
        <title>Genomic Encyclopedia of Bacterial and Archaeal Type Strains, Phase III: the genomes of soil and plant-associated and newly described type strains.</title>
        <authorList>
            <person name="Whitman W.B."/>
            <person name="Woyke T."/>
            <person name="Klenk H.P."/>
            <person name="Zhou Y."/>
            <person name="Lilburn T.G."/>
            <person name="Beck B.J."/>
            <person name="De Vos P."/>
            <person name="Vandamme P."/>
            <person name="Eisen J.A."/>
            <person name="Garrity G."/>
            <person name="Hugenholtz P."/>
            <person name="Kyrpides N.C."/>
        </authorList>
    </citation>
    <scope>NUCLEOTIDE SEQUENCE [LARGE SCALE GENOMIC DNA]</scope>
    <source>
        <strain evidence="3 4">CGMCC 1.10685</strain>
    </source>
</reference>
<evidence type="ECO:0000259" key="1">
    <source>
        <dbReference type="Pfam" id="PF04248"/>
    </source>
</evidence>
<dbReference type="Proteomes" id="UP000315112">
    <property type="component" value="Unassembled WGS sequence"/>
</dbReference>
<feature type="domain" description="DUF427" evidence="1">
    <location>
        <begin position="3"/>
        <end position="90"/>
    </location>
</feature>
<dbReference type="RefSeq" id="WP_145874825.1">
    <property type="nucleotide sequence ID" value="NZ_CP046904.1"/>
</dbReference>
<dbReference type="InterPro" id="IPR007361">
    <property type="entry name" value="DUF427"/>
</dbReference>
<reference evidence="3" key="2">
    <citation type="submission" date="2019-07" db="EMBL/GenBank/DDBJ databases">
        <authorList>
            <person name="Whitman W."/>
            <person name="Huntemann M."/>
            <person name="Clum A."/>
            <person name="Pillay M."/>
            <person name="Palaniappan K."/>
            <person name="Varghese N."/>
            <person name="Mikhailova N."/>
            <person name="Stamatis D."/>
            <person name="Reddy T."/>
            <person name="Daum C."/>
            <person name="Shapiro N."/>
            <person name="Ivanova N."/>
            <person name="Kyrpides N."/>
            <person name="Woyke T."/>
        </authorList>
    </citation>
    <scope>NUCLEOTIDE SEQUENCE</scope>
    <source>
        <strain evidence="3">CGMCC 1.10685</strain>
    </source>
</reference>
<protein>
    <submittedName>
        <fullName evidence="2">DUF427 domain-containing protein</fullName>
    </submittedName>
    <submittedName>
        <fullName evidence="3">Uncharacterized protein (DUF427 family)</fullName>
    </submittedName>
</protein>
<evidence type="ECO:0000313" key="3">
    <source>
        <dbReference type="EMBL" id="TWI48488.1"/>
    </source>
</evidence>
<organism evidence="3 4">
    <name type="scientific">Pseudoduganella flava</name>
    <dbReference type="NCBI Taxonomy" id="871742"/>
    <lineage>
        <taxon>Bacteria</taxon>
        <taxon>Pseudomonadati</taxon>
        <taxon>Pseudomonadota</taxon>
        <taxon>Betaproteobacteria</taxon>
        <taxon>Burkholderiales</taxon>
        <taxon>Oxalobacteraceae</taxon>
        <taxon>Telluria group</taxon>
        <taxon>Pseudoduganella</taxon>
    </lineage>
</organism>
<dbReference type="AlphaFoldDB" id="A0A562PVS4"/>
<reference evidence="2 5" key="3">
    <citation type="submission" date="2019-12" db="EMBL/GenBank/DDBJ databases">
        <title>Draft Genome Sequences of Six Type Strains of the Genus Massilia.</title>
        <authorList>
            <person name="Miess H."/>
            <person name="Frediansyah A."/>
            <person name="Goeker M."/>
            <person name="Gross H."/>
        </authorList>
    </citation>
    <scope>NUCLEOTIDE SEQUENCE [LARGE SCALE GENOMIC DNA]</scope>
    <source>
        <strain evidence="2 5">DSM 26639</strain>
    </source>
</reference>
<evidence type="ECO:0000313" key="4">
    <source>
        <dbReference type="Proteomes" id="UP000315112"/>
    </source>
</evidence>
<dbReference type="EMBL" id="VLKW01000003">
    <property type="protein sequence ID" value="TWI48488.1"/>
    <property type="molecule type" value="Genomic_DNA"/>
</dbReference>
<accession>A0A562PVS4</accession>
<proteinExistence type="predicted"/>
<evidence type="ECO:0000313" key="5">
    <source>
        <dbReference type="Proteomes" id="UP000437862"/>
    </source>
</evidence>
<dbReference type="OrthoDB" id="4565346at2"/>
<dbReference type="Pfam" id="PF04248">
    <property type="entry name" value="NTP_transf_9"/>
    <property type="match status" value="1"/>
</dbReference>